<organism evidence="6 7">
    <name type="scientific">Curvibacter microcysteis</name>
    <dbReference type="NCBI Taxonomy" id="3026419"/>
    <lineage>
        <taxon>Bacteria</taxon>
        <taxon>Pseudomonadati</taxon>
        <taxon>Pseudomonadota</taxon>
        <taxon>Betaproteobacteria</taxon>
        <taxon>Burkholderiales</taxon>
        <taxon>Comamonadaceae</taxon>
        <taxon>Curvibacter</taxon>
    </lineage>
</organism>
<evidence type="ECO:0000256" key="1">
    <source>
        <dbReference type="ARBA" id="ARBA00009437"/>
    </source>
</evidence>
<dbReference type="PANTHER" id="PTHR30419">
    <property type="entry name" value="HTH-TYPE TRANSCRIPTIONAL REGULATOR YBHD"/>
    <property type="match status" value="1"/>
</dbReference>
<keyword evidence="3" id="KW-0238">DNA-binding</keyword>
<reference evidence="6 7" key="1">
    <citation type="submission" date="2023-02" db="EMBL/GenBank/DDBJ databases">
        <title>Bacterial whole genome sequence for Curvibacter sp. HBC28.</title>
        <authorList>
            <person name="Le V."/>
            <person name="Ko S.-R."/>
            <person name="Ahn C.-Y."/>
            <person name="Oh H.-M."/>
        </authorList>
    </citation>
    <scope>NUCLEOTIDE SEQUENCE [LARGE SCALE GENOMIC DNA]</scope>
    <source>
        <strain evidence="6 7">HBC28</strain>
    </source>
</reference>
<dbReference type="Gene3D" id="1.10.10.10">
    <property type="entry name" value="Winged helix-like DNA-binding domain superfamily/Winged helix DNA-binding domain"/>
    <property type="match status" value="1"/>
</dbReference>
<keyword evidence="4" id="KW-0804">Transcription</keyword>
<comment type="caution">
    <text evidence="6">The sequence shown here is derived from an EMBL/GenBank/DDBJ whole genome shotgun (WGS) entry which is preliminary data.</text>
</comment>
<protein>
    <submittedName>
        <fullName evidence="6">LysR family transcriptional regulator</fullName>
    </submittedName>
</protein>
<evidence type="ECO:0000313" key="6">
    <source>
        <dbReference type="EMBL" id="MDD0813432.1"/>
    </source>
</evidence>
<feature type="domain" description="HTH lysR-type" evidence="5">
    <location>
        <begin position="5"/>
        <end position="62"/>
    </location>
</feature>
<evidence type="ECO:0000256" key="3">
    <source>
        <dbReference type="ARBA" id="ARBA00023125"/>
    </source>
</evidence>
<dbReference type="InterPro" id="IPR000847">
    <property type="entry name" value="LysR_HTH_N"/>
</dbReference>
<proteinExistence type="inferred from homology"/>
<dbReference type="Pfam" id="PF03466">
    <property type="entry name" value="LysR_substrate"/>
    <property type="match status" value="1"/>
</dbReference>
<dbReference type="InterPro" id="IPR050950">
    <property type="entry name" value="HTH-type_LysR_regulators"/>
</dbReference>
<dbReference type="InterPro" id="IPR036390">
    <property type="entry name" value="WH_DNA-bd_sf"/>
</dbReference>
<sequence>MKINWSTRELEVFLALGQTLSFRRTAEQVHLSQSAVSGVLTRLEETLQVRLFDRTTRSVQLTLAGQVFLEQAQLLCTQADEAVRAVRSVAELQVGQVTLAALPSLAATVVPLAMARLTERHPGIRLAVMDTLSGPAFDLVRSGQVDFALTAANPAYADLDYQPLASDGFVLLLPAQHALAKGRRALAWSDVAELTHISMPLPTSVRQYADAALLQHRLRFAPRYEVEHLATINAMVAAGLGVAALPELAAAVAPLTGVVRRRLVEPDILRPIGLVTRRGRSLSPASAEMVALLREEMQRLVPRRRKPVSRPVPASGEEA</sequence>
<evidence type="ECO:0000256" key="4">
    <source>
        <dbReference type="ARBA" id="ARBA00023163"/>
    </source>
</evidence>
<dbReference type="SUPFAM" id="SSF53850">
    <property type="entry name" value="Periplasmic binding protein-like II"/>
    <property type="match status" value="1"/>
</dbReference>
<dbReference type="Gene3D" id="3.40.190.10">
    <property type="entry name" value="Periplasmic binding protein-like II"/>
    <property type="match status" value="2"/>
</dbReference>
<dbReference type="Pfam" id="PF00126">
    <property type="entry name" value="HTH_1"/>
    <property type="match status" value="1"/>
</dbReference>
<dbReference type="PROSITE" id="PS50931">
    <property type="entry name" value="HTH_LYSR"/>
    <property type="match status" value="1"/>
</dbReference>
<dbReference type="RefSeq" id="WP_273924953.1">
    <property type="nucleotide sequence ID" value="NZ_JAQSIO010000001.1"/>
</dbReference>
<keyword evidence="7" id="KW-1185">Reference proteome</keyword>
<comment type="similarity">
    <text evidence="1">Belongs to the LysR transcriptional regulatory family.</text>
</comment>
<evidence type="ECO:0000256" key="2">
    <source>
        <dbReference type="ARBA" id="ARBA00023015"/>
    </source>
</evidence>
<evidence type="ECO:0000313" key="7">
    <source>
        <dbReference type="Proteomes" id="UP001528672"/>
    </source>
</evidence>
<dbReference type="CDD" id="cd08440">
    <property type="entry name" value="PBP2_LTTR_like_4"/>
    <property type="match status" value="1"/>
</dbReference>
<dbReference type="PANTHER" id="PTHR30419:SF8">
    <property type="entry name" value="NITROGEN ASSIMILATION TRANSCRIPTIONAL ACTIVATOR-RELATED"/>
    <property type="match status" value="1"/>
</dbReference>
<dbReference type="SUPFAM" id="SSF46785">
    <property type="entry name" value="Winged helix' DNA-binding domain"/>
    <property type="match status" value="1"/>
</dbReference>
<dbReference type="PRINTS" id="PR00039">
    <property type="entry name" value="HTHLYSR"/>
</dbReference>
<gene>
    <name evidence="6" type="ORF">PSQ39_02190</name>
</gene>
<dbReference type="InterPro" id="IPR005119">
    <property type="entry name" value="LysR_subst-bd"/>
</dbReference>
<dbReference type="InterPro" id="IPR036388">
    <property type="entry name" value="WH-like_DNA-bd_sf"/>
</dbReference>
<dbReference type="EMBL" id="JAQSIO010000001">
    <property type="protein sequence ID" value="MDD0813432.1"/>
    <property type="molecule type" value="Genomic_DNA"/>
</dbReference>
<name>A0ABT5MA25_9BURK</name>
<dbReference type="Proteomes" id="UP001528672">
    <property type="component" value="Unassembled WGS sequence"/>
</dbReference>
<keyword evidence="2" id="KW-0805">Transcription regulation</keyword>
<accession>A0ABT5MA25</accession>
<evidence type="ECO:0000259" key="5">
    <source>
        <dbReference type="PROSITE" id="PS50931"/>
    </source>
</evidence>